<proteinExistence type="predicted"/>
<gene>
    <name evidence="4" type="ORF">B5G36_03455</name>
    <name evidence="3" type="ORF">B6U56_04655</name>
    <name evidence="2" type="ORF">GKC33_08910</name>
</gene>
<reference evidence="4" key="3">
    <citation type="journal article" date="2018" name="BMC Genomics">
        <title>Whole genome sequencing and function prediction of 133 gut anaerobes isolated from chicken caecum in pure cultures.</title>
        <authorList>
            <person name="Medvecky M."/>
            <person name="Cejkova D."/>
            <person name="Polansky O."/>
            <person name="Karasova D."/>
            <person name="Kubasova T."/>
            <person name="Cizek A."/>
            <person name="Rychlik I."/>
        </authorList>
    </citation>
    <scope>NUCLEOTIDE SEQUENCE</scope>
    <source>
        <strain evidence="4">An84</strain>
    </source>
</reference>
<dbReference type="PROSITE" id="PS51257">
    <property type="entry name" value="PROKAR_LIPOPROTEIN"/>
    <property type="match status" value="1"/>
</dbReference>
<organism evidence="3 5">
    <name type="scientific">Ligilactobacillus salivarius</name>
    <dbReference type="NCBI Taxonomy" id="1624"/>
    <lineage>
        <taxon>Bacteria</taxon>
        <taxon>Bacillati</taxon>
        <taxon>Bacillota</taxon>
        <taxon>Bacilli</taxon>
        <taxon>Lactobacillales</taxon>
        <taxon>Lactobacillaceae</taxon>
        <taxon>Ligilactobacillus</taxon>
    </lineage>
</organism>
<sequence>MNQKKVAIILVVVTIASCLFTIRSIPKRTGLNTTKEQLSEVKKQIKEKRKEVKKNSPLSNDFNLVSTQREVQNNLKHAFEVTYGGLHSKEDLNTNMAMLERTLGTKLTKEILENIHRQDNFFVSKNDSTTVAFENVTDKTDAIIHVTTRYEVNGTTEEKEEQAKTYSQVYTLHYNLLNKRVLSYENERLVQN</sequence>
<dbReference type="Proteomes" id="UP000467635">
    <property type="component" value="Unassembled WGS sequence"/>
</dbReference>
<feature type="transmembrane region" description="Helical" evidence="1">
    <location>
        <begin position="6"/>
        <end position="25"/>
    </location>
</feature>
<accession>A0A1V9RBQ2</accession>
<dbReference type="EMBL" id="NFHF01000005">
    <property type="protein sequence ID" value="OUN19054.1"/>
    <property type="molecule type" value="Genomic_DNA"/>
</dbReference>
<dbReference type="Proteomes" id="UP000196255">
    <property type="component" value="Unassembled WGS sequence"/>
</dbReference>
<reference evidence="2 7" key="4">
    <citation type="submission" date="2019-11" db="EMBL/GenBank/DDBJ databases">
        <title>Draft Genome Sequence of Plant Growth-Promoting Rhizosphere-Associated Bacteria.</title>
        <authorList>
            <person name="Vasilyev I.Y."/>
            <person name="Radchenko V."/>
            <person name="Ilnitskaya E.V."/>
        </authorList>
    </citation>
    <scope>NUCLEOTIDE SEQUENCE [LARGE SCALE GENOMIC DNA]</scope>
    <source>
        <strain evidence="2 7">VRA_01-1sq_f</strain>
    </source>
</reference>
<dbReference type="Proteomes" id="UP000192575">
    <property type="component" value="Unassembled WGS sequence"/>
</dbReference>
<evidence type="ECO:0000313" key="3">
    <source>
        <dbReference type="EMBL" id="OQQ90580.1"/>
    </source>
</evidence>
<evidence type="ECO:0000313" key="5">
    <source>
        <dbReference type="Proteomes" id="UP000192575"/>
    </source>
</evidence>
<evidence type="ECO:0000313" key="6">
    <source>
        <dbReference type="Proteomes" id="UP000196255"/>
    </source>
</evidence>
<name>A0A1V9RBQ2_9LACO</name>
<keyword evidence="1" id="KW-1133">Transmembrane helix</keyword>
<comment type="caution">
    <text evidence="3">The sequence shown here is derived from an EMBL/GenBank/DDBJ whole genome shotgun (WGS) entry which is preliminary data.</text>
</comment>
<reference evidence="6" key="2">
    <citation type="submission" date="2017-04" db="EMBL/GenBank/DDBJ databases">
        <title>Function of individual gut microbiota members based on whole genome sequencing of pure cultures obtained from chicken caecum.</title>
        <authorList>
            <person name="Medvecky M."/>
            <person name="Cejkova D."/>
            <person name="Polansky O."/>
            <person name="Karasova D."/>
            <person name="Kubasova T."/>
            <person name="Cizek A."/>
            <person name="Rychlik I."/>
        </authorList>
    </citation>
    <scope>NUCLEOTIDE SEQUENCE [LARGE SCALE GENOMIC DNA]</scope>
    <source>
        <strain evidence="6">An84</strain>
    </source>
</reference>
<keyword evidence="1" id="KW-0472">Membrane</keyword>
<protein>
    <recommendedName>
        <fullName evidence="8">Lipoprotein</fullName>
    </recommendedName>
</protein>
<evidence type="ECO:0000313" key="4">
    <source>
        <dbReference type="EMBL" id="OUN19054.1"/>
    </source>
</evidence>
<evidence type="ECO:0008006" key="8">
    <source>
        <dbReference type="Google" id="ProtNLM"/>
    </source>
</evidence>
<evidence type="ECO:0000313" key="2">
    <source>
        <dbReference type="EMBL" id="MSE08807.1"/>
    </source>
</evidence>
<evidence type="ECO:0000256" key="1">
    <source>
        <dbReference type="SAM" id="Phobius"/>
    </source>
</evidence>
<dbReference type="AlphaFoldDB" id="A0A1V9RBQ2"/>
<evidence type="ECO:0000313" key="7">
    <source>
        <dbReference type="Proteomes" id="UP000467635"/>
    </source>
</evidence>
<reference evidence="3 5" key="1">
    <citation type="submission" date="2017-03" db="EMBL/GenBank/DDBJ databases">
        <title>Phylogenomics and comparative genomics of Lactobacillus salivarius, a mammalian gut commensal.</title>
        <authorList>
            <person name="Harris H.M."/>
        </authorList>
    </citation>
    <scope>NUCLEOTIDE SEQUENCE [LARGE SCALE GENOMIC DNA]</scope>
    <source>
        <strain evidence="3 5">JCM 1047</strain>
    </source>
</reference>
<dbReference type="EMBL" id="NBEF01000017">
    <property type="protein sequence ID" value="OQQ90580.1"/>
    <property type="molecule type" value="Genomic_DNA"/>
</dbReference>
<keyword evidence="1" id="KW-0812">Transmembrane</keyword>
<dbReference type="EMBL" id="WKKX01000444">
    <property type="protein sequence ID" value="MSE08807.1"/>
    <property type="molecule type" value="Genomic_DNA"/>
</dbReference>
<dbReference type="RefSeq" id="WP_081534483.1">
    <property type="nucleotide sequence ID" value="NZ_CP027644.1"/>
</dbReference>